<dbReference type="SMART" id="SM00865">
    <property type="entry name" value="Tubulin_C"/>
    <property type="match status" value="1"/>
</dbReference>
<dbReference type="PROSITE" id="PS01134">
    <property type="entry name" value="FTSZ_1"/>
    <property type="match status" value="1"/>
</dbReference>
<evidence type="ECO:0000256" key="11">
    <source>
        <dbReference type="SAM" id="MobiDB-lite"/>
    </source>
</evidence>
<dbReference type="Gene3D" id="3.30.1330.20">
    <property type="entry name" value="Tubulin/FtsZ, C-terminal domain"/>
    <property type="match status" value="1"/>
</dbReference>
<dbReference type="GO" id="GO:0000917">
    <property type="term" value="P:division septum assembly"/>
    <property type="evidence" value="ECO:0007669"/>
    <property type="project" value="UniProtKB-KW"/>
</dbReference>
<dbReference type="InterPro" id="IPR000158">
    <property type="entry name" value="Cell_div_FtsZ"/>
</dbReference>
<dbReference type="PRINTS" id="PR00423">
    <property type="entry name" value="CELLDVISFTSZ"/>
</dbReference>
<feature type="region of interest" description="Disordered" evidence="11">
    <location>
        <begin position="345"/>
        <end position="446"/>
    </location>
</feature>
<comment type="similarity">
    <text evidence="1 8 10">Belongs to the FtsZ family.</text>
</comment>
<dbReference type="RefSeq" id="WP_073097280.1">
    <property type="nucleotide sequence ID" value="NZ_FRCY01000017.1"/>
</dbReference>
<dbReference type="GO" id="GO:0005525">
    <property type="term" value="F:GTP binding"/>
    <property type="evidence" value="ECO:0007669"/>
    <property type="project" value="UniProtKB-UniRule"/>
</dbReference>
<dbReference type="SUPFAM" id="SSF55307">
    <property type="entry name" value="Tubulin C-terminal domain-like"/>
    <property type="match status" value="1"/>
</dbReference>
<dbReference type="InterPro" id="IPR020805">
    <property type="entry name" value="Cell_div_FtsZ_CS"/>
</dbReference>
<evidence type="ECO:0000313" key="15">
    <source>
        <dbReference type="Proteomes" id="UP000184513"/>
    </source>
</evidence>
<dbReference type="GO" id="GO:0005737">
    <property type="term" value="C:cytoplasm"/>
    <property type="evidence" value="ECO:0007669"/>
    <property type="project" value="UniProtKB-SubCell"/>
</dbReference>
<comment type="subunit">
    <text evidence="8">Homodimer. Polymerizes to form a dynamic ring structure in a strictly GTP-dependent manner. Interacts directly with several other division proteins.</text>
</comment>
<dbReference type="NCBIfam" id="TIGR00065">
    <property type="entry name" value="ftsZ"/>
    <property type="match status" value="1"/>
</dbReference>
<dbReference type="GO" id="GO:0003924">
    <property type="term" value="F:GTPase activity"/>
    <property type="evidence" value="ECO:0007669"/>
    <property type="project" value="UniProtKB-UniRule"/>
</dbReference>
<dbReference type="Pfam" id="PF12327">
    <property type="entry name" value="FtsZ_C"/>
    <property type="match status" value="1"/>
</dbReference>
<sequence>MKDYKFDIQKNHRSIIKVIGVGGGGSNAVNHMFNQGIKDVEFVVVNTDSQALKSSPVPLKLQIGAHLTEGLGAGANPEKGKNAALESKEEIRKLLEDNTKMVFITAGMGGGTGTGAAPVIAKIAKDMDILTVGIVTAPFVFEGRKKTFSAQAGIESLRENCDTVLVILNDKLREMYGNLPIRQAFGKADNILSTAAKSIAEIITETQEVNVDFEDVKTVMKDAGAAVMGSAMEEGEGRALKAAEKAISSPLLNNVDIKGAEKILLSIMSGEEEELSMDELVEITEFIQNRAGDMADVIFGQGIDPDLKKGIRVTVIATGFETDSLAEQPYSGKKDEEQTRKVIHLESGKTSKVDEDVTHSGQTVTFSVQPPQQSPQASETPKEEENSHSEKNKHETNEGQKGADEEFEYVSPTPAPEPKKVLTLFDKPEQSSPQQPEKKEEESNVYQNDYFEQIKEKAMKRAHDRFEKLRQMRSVNQSPEEFKEKLEIPAYQRKNIKLHQVQHSSERSLSKFNLNDDNEIISNNRFLHDNVD</sequence>
<keyword evidence="5 8" id="KW-0342">GTP-binding</keyword>
<feature type="binding site" evidence="8">
    <location>
        <begin position="111"/>
        <end position="113"/>
    </location>
    <ligand>
        <name>GTP</name>
        <dbReference type="ChEBI" id="CHEBI:37565"/>
    </ligand>
</feature>
<dbReference type="InterPro" id="IPR037103">
    <property type="entry name" value="Tubulin/FtsZ-like_C"/>
</dbReference>
<name>A0A1M7QEX2_9BACT</name>
<evidence type="ECO:0000256" key="2">
    <source>
        <dbReference type="ARBA" id="ARBA00022490"/>
    </source>
</evidence>
<dbReference type="InterPro" id="IPR036525">
    <property type="entry name" value="Tubulin/FtsZ_GTPase_sf"/>
</dbReference>
<dbReference type="SMART" id="SM00864">
    <property type="entry name" value="Tubulin"/>
    <property type="match status" value="1"/>
</dbReference>
<dbReference type="GO" id="GO:0051258">
    <property type="term" value="P:protein polymerization"/>
    <property type="evidence" value="ECO:0007669"/>
    <property type="project" value="UniProtKB-UniRule"/>
</dbReference>
<dbReference type="PANTHER" id="PTHR30314:SF3">
    <property type="entry name" value="MITOCHONDRIAL DIVISION PROTEIN FSZA"/>
    <property type="match status" value="1"/>
</dbReference>
<protein>
    <recommendedName>
        <fullName evidence="8 9">Cell division protein FtsZ</fullName>
    </recommendedName>
</protein>
<dbReference type="AlphaFoldDB" id="A0A1M7QEX2"/>
<dbReference type="InterPro" id="IPR045061">
    <property type="entry name" value="FtsZ/CetZ"/>
</dbReference>
<evidence type="ECO:0000259" key="12">
    <source>
        <dbReference type="SMART" id="SM00864"/>
    </source>
</evidence>
<comment type="function">
    <text evidence="8 10">Essential cell division protein that forms a contractile ring structure (Z ring) at the future cell division site. The regulation of the ring assembly controls the timing and the location of cell division. One of the functions of the FtsZ ring is to recruit other cell division proteins to the septum to produce a new cell wall between the dividing cells. Binds GTP and shows GTPase activity.</text>
</comment>
<dbReference type="Proteomes" id="UP000184513">
    <property type="component" value="Unassembled WGS sequence"/>
</dbReference>
<dbReference type="Pfam" id="PF00091">
    <property type="entry name" value="Tubulin"/>
    <property type="match status" value="1"/>
</dbReference>
<feature type="binding site" evidence="8">
    <location>
        <position position="146"/>
    </location>
    <ligand>
        <name>GTP</name>
        <dbReference type="ChEBI" id="CHEBI:37565"/>
    </ligand>
</feature>
<reference evidence="14 15" key="1">
    <citation type="submission" date="2016-11" db="EMBL/GenBank/DDBJ databases">
        <authorList>
            <person name="Jaros S."/>
            <person name="Januszkiewicz K."/>
            <person name="Wedrychowicz H."/>
        </authorList>
    </citation>
    <scope>NUCLEOTIDE SEQUENCE [LARGE SCALE GENOMIC DNA]</scope>
    <source>
        <strain evidence="14 15">CGMCC 1.6102</strain>
    </source>
</reference>
<keyword evidence="7 8" id="KW-0131">Cell cycle</keyword>
<dbReference type="STRING" id="388280.SAMN04488057_11750"/>
<gene>
    <name evidence="8" type="primary">ftsZ</name>
    <name evidence="14" type="ORF">SAMN04488057_11750</name>
</gene>
<feature type="binding site" evidence="8">
    <location>
        <position position="142"/>
    </location>
    <ligand>
        <name>GTP</name>
        <dbReference type="ChEBI" id="CHEBI:37565"/>
    </ligand>
</feature>
<feature type="compositionally biased region" description="Basic and acidic residues" evidence="11">
    <location>
        <begin position="345"/>
        <end position="358"/>
    </location>
</feature>
<dbReference type="SUPFAM" id="SSF52490">
    <property type="entry name" value="Tubulin nucleotide-binding domain-like"/>
    <property type="match status" value="1"/>
</dbReference>
<evidence type="ECO:0000256" key="8">
    <source>
        <dbReference type="HAMAP-Rule" id="MF_00909"/>
    </source>
</evidence>
<organism evidence="14 15">
    <name type="scientific">Cyclobacterium lianum</name>
    <dbReference type="NCBI Taxonomy" id="388280"/>
    <lineage>
        <taxon>Bacteria</taxon>
        <taxon>Pseudomonadati</taxon>
        <taxon>Bacteroidota</taxon>
        <taxon>Cytophagia</taxon>
        <taxon>Cytophagales</taxon>
        <taxon>Cyclobacteriaceae</taxon>
        <taxon>Cyclobacterium</taxon>
    </lineage>
</organism>
<evidence type="ECO:0000256" key="3">
    <source>
        <dbReference type="ARBA" id="ARBA00022618"/>
    </source>
</evidence>
<feature type="binding site" evidence="8">
    <location>
        <begin position="23"/>
        <end position="27"/>
    </location>
    <ligand>
        <name>GTP</name>
        <dbReference type="ChEBI" id="CHEBI:37565"/>
    </ligand>
</feature>
<dbReference type="OrthoDB" id="9813375at2"/>
<dbReference type="FunFam" id="3.40.50.1440:FF:000023">
    <property type="entry name" value="Cell division protein FtsZ"/>
    <property type="match status" value="1"/>
</dbReference>
<evidence type="ECO:0000256" key="5">
    <source>
        <dbReference type="ARBA" id="ARBA00023134"/>
    </source>
</evidence>
<comment type="subcellular location">
    <subcellularLocation>
        <location evidence="8">Cytoplasm</location>
    </subcellularLocation>
    <text evidence="8">Assembles at midcell at the inner surface of the cytoplasmic membrane.</text>
</comment>
<evidence type="ECO:0000259" key="13">
    <source>
        <dbReference type="SMART" id="SM00865"/>
    </source>
</evidence>
<dbReference type="GO" id="GO:0043093">
    <property type="term" value="P:FtsZ-dependent cytokinesis"/>
    <property type="evidence" value="ECO:0007669"/>
    <property type="project" value="UniProtKB-UniRule"/>
</dbReference>
<feature type="binding site" evidence="8">
    <location>
        <position position="189"/>
    </location>
    <ligand>
        <name>GTP</name>
        <dbReference type="ChEBI" id="CHEBI:37565"/>
    </ligand>
</feature>
<evidence type="ECO:0000256" key="7">
    <source>
        <dbReference type="ARBA" id="ARBA00023306"/>
    </source>
</evidence>
<dbReference type="InterPro" id="IPR024757">
    <property type="entry name" value="FtsZ_C"/>
</dbReference>
<keyword evidence="3 8" id="KW-0132">Cell division</keyword>
<dbReference type="PROSITE" id="PS01135">
    <property type="entry name" value="FTSZ_2"/>
    <property type="match status" value="1"/>
</dbReference>
<keyword evidence="6 8" id="KW-0717">Septation</keyword>
<dbReference type="InterPro" id="IPR018316">
    <property type="entry name" value="Tubulin/FtsZ_2-layer-sand-dom"/>
</dbReference>
<keyword evidence="2 8" id="KW-0963">Cytoplasm</keyword>
<proteinExistence type="inferred from homology"/>
<dbReference type="CDD" id="cd02201">
    <property type="entry name" value="FtsZ_type1"/>
    <property type="match status" value="1"/>
</dbReference>
<dbReference type="GO" id="GO:0032153">
    <property type="term" value="C:cell division site"/>
    <property type="evidence" value="ECO:0007669"/>
    <property type="project" value="UniProtKB-UniRule"/>
</dbReference>
<dbReference type="PANTHER" id="PTHR30314">
    <property type="entry name" value="CELL DIVISION PROTEIN FTSZ-RELATED"/>
    <property type="match status" value="1"/>
</dbReference>
<keyword evidence="4 8" id="KW-0547">Nucleotide-binding</keyword>
<evidence type="ECO:0000256" key="4">
    <source>
        <dbReference type="ARBA" id="ARBA00022741"/>
    </source>
</evidence>
<feature type="domain" description="Tubulin/FtsZ 2-layer sandwich" evidence="13">
    <location>
        <begin position="209"/>
        <end position="329"/>
    </location>
</feature>
<feature type="compositionally biased region" description="Basic and acidic residues" evidence="11">
    <location>
        <begin position="380"/>
        <end position="404"/>
    </location>
</feature>
<dbReference type="HAMAP" id="MF_00909">
    <property type="entry name" value="FtsZ"/>
    <property type="match status" value="1"/>
</dbReference>
<evidence type="ECO:0000256" key="6">
    <source>
        <dbReference type="ARBA" id="ARBA00023210"/>
    </source>
</evidence>
<accession>A0A1M7QEX2</accession>
<evidence type="ECO:0000256" key="1">
    <source>
        <dbReference type="ARBA" id="ARBA00009690"/>
    </source>
</evidence>
<feature type="compositionally biased region" description="Low complexity" evidence="11">
    <location>
        <begin position="367"/>
        <end position="378"/>
    </location>
</feature>
<evidence type="ECO:0000313" key="14">
    <source>
        <dbReference type="EMBL" id="SHN29475.1"/>
    </source>
</evidence>
<dbReference type="Gene3D" id="3.40.50.1440">
    <property type="entry name" value="Tubulin/FtsZ, GTPase domain"/>
    <property type="match status" value="1"/>
</dbReference>
<feature type="domain" description="Tubulin/FtsZ GTPase" evidence="12">
    <location>
        <begin position="15"/>
        <end position="207"/>
    </location>
</feature>
<dbReference type="EMBL" id="FRCY01000017">
    <property type="protein sequence ID" value="SHN29475.1"/>
    <property type="molecule type" value="Genomic_DNA"/>
</dbReference>
<dbReference type="InterPro" id="IPR008280">
    <property type="entry name" value="Tub_FtsZ_C"/>
</dbReference>
<dbReference type="InterPro" id="IPR003008">
    <property type="entry name" value="Tubulin_FtsZ_GTPase"/>
</dbReference>
<keyword evidence="15" id="KW-1185">Reference proteome</keyword>
<evidence type="ECO:0000256" key="10">
    <source>
        <dbReference type="RuleBase" id="RU000631"/>
    </source>
</evidence>
<evidence type="ECO:0000256" key="9">
    <source>
        <dbReference type="NCBIfam" id="TIGR00065"/>
    </source>
</evidence>